<dbReference type="NCBIfam" id="TIGR00011">
    <property type="entry name" value="YbaK_EbsC"/>
    <property type="match status" value="1"/>
</dbReference>
<dbReference type="GO" id="GO:0006412">
    <property type="term" value="P:translation"/>
    <property type="evidence" value="ECO:0007669"/>
    <property type="project" value="UniProtKB-KW"/>
</dbReference>
<dbReference type="AlphaFoldDB" id="A0A6P1CHW5"/>
<dbReference type="EC" id="4.2.-.-" evidence="4"/>
<dbReference type="GO" id="GO:0016829">
    <property type="term" value="F:lyase activity"/>
    <property type="evidence" value="ECO:0007669"/>
    <property type="project" value="UniProtKB-KW"/>
</dbReference>
<dbReference type="CDD" id="cd00002">
    <property type="entry name" value="YbaK_deacylase"/>
    <property type="match status" value="1"/>
</dbReference>
<evidence type="ECO:0000256" key="1">
    <source>
        <dbReference type="ARBA" id="ARBA00009798"/>
    </source>
</evidence>
<evidence type="ECO:0000313" key="6">
    <source>
        <dbReference type="EMBL" id="NEW31522.1"/>
    </source>
</evidence>
<evidence type="ECO:0000256" key="2">
    <source>
        <dbReference type="ARBA" id="ARBA00022917"/>
    </source>
</evidence>
<gene>
    <name evidence="6" type="primary">ybaK</name>
    <name evidence="6" type="ORF">GV791_02960</name>
</gene>
<dbReference type="RefSeq" id="WP_163841495.1">
    <property type="nucleotide sequence ID" value="NZ_AP026975.1"/>
</dbReference>
<evidence type="ECO:0000256" key="4">
    <source>
        <dbReference type="PIRNR" id="PIRNR006181"/>
    </source>
</evidence>
<protein>
    <recommendedName>
        <fullName evidence="4">Cys-tRNA(Pro)/Cys-tRNA(Cys) deacylase</fullName>
        <ecNumber evidence="4">4.2.-.-</ecNumber>
    </recommendedName>
</protein>
<accession>A0A6P1CHW5</accession>
<dbReference type="Pfam" id="PF04073">
    <property type="entry name" value="tRNA_edit"/>
    <property type="match status" value="1"/>
</dbReference>
<feature type="domain" description="YbaK/aminoacyl-tRNA synthetase-associated" evidence="5">
    <location>
        <begin position="36"/>
        <end position="153"/>
    </location>
</feature>
<keyword evidence="3 4" id="KW-0456">Lyase</keyword>
<dbReference type="SUPFAM" id="SSF55826">
    <property type="entry name" value="YbaK/ProRS associated domain"/>
    <property type="match status" value="1"/>
</dbReference>
<dbReference type="InterPro" id="IPR004369">
    <property type="entry name" value="Prolyl-tRNA_editing_YbaK/EbsC"/>
</dbReference>
<dbReference type="GO" id="GO:0002161">
    <property type="term" value="F:aminoacyl-tRNA deacylase activity"/>
    <property type="evidence" value="ECO:0007669"/>
    <property type="project" value="InterPro"/>
</dbReference>
<dbReference type="PANTHER" id="PTHR30411:SF0">
    <property type="entry name" value="CYS-TRNA(PRO)_CYS-TRNA(CYS) DEACYLASE YBAK"/>
    <property type="match status" value="1"/>
</dbReference>
<name>A0A6P1CHW5_9NOCA</name>
<dbReference type="Gene3D" id="3.90.960.10">
    <property type="entry name" value="YbaK/aminoacyl-tRNA synthetase-associated domain"/>
    <property type="match status" value="1"/>
</dbReference>
<keyword evidence="2 4" id="KW-0648">Protein biosynthesis</keyword>
<reference evidence="6 7" key="1">
    <citation type="submission" date="2020-01" db="EMBL/GenBank/DDBJ databases">
        <title>Genetics and antimicrobial susceptibilities of Nocardia species isolated from the soil; a comparison with species isolated from humans.</title>
        <authorList>
            <person name="Carrasco G."/>
            <person name="Monzon S."/>
            <person name="Sansegundo M."/>
            <person name="Garcia E."/>
            <person name="Garrido N."/>
            <person name="Medina M.J."/>
            <person name="Villalon P."/>
            <person name="Ramirez-Arocha A.C."/>
            <person name="Jimenez P."/>
            <person name="Cuesta I."/>
            <person name="Valdezate S."/>
        </authorList>
    </citation>
    <scope>NUCLEOTIDE SEQUENCE [LARGE SCALE GENOMIC DNA]</scope>
    <source>
        <strain evidence="6 7">CNM20110626</strain>
    </source>
</reference>
<evidence type="ECO:0000256" key="3">
    <source>
        <dbReference type="ARBA" id="ARBA00023239"/>
    </source>
</evidence>
<dbReference type="PANTHER" id="PTHR30411">
    <property type="entry name" value="CYTOPLASMIC PROTEIN"/>
    <property type="match status" value="1"/>
</dbReference>
<dbReference type="Proteomes" id="UP000471166">
    <property type="component" value="Unassembled WGS sequence"/>
</dbReference>
<dbReference type="EMBL" id="JAAGVB010000003">
    <property type="protein sequence ID" value="NEW31522.1"/>
    <property type="molecule type" value="Genomic_DNA"/>
</dbReference>
<comment type="caution">
    <text evidence="6">The sequence shown here is derived from an EMBL/GenBank/DDBJ whole genome shotgun (WGS) entry which is preliminary data.</text>
</comment>
<evidence type="ECO:0000259" key="5">
    <source>
        <dbReference type="Pfam" id="PF04073"/>
    </source>
</evidence>
<proteinExistence type="inferred from homology"/>
<comment type="similarity">
    <text evidence="1 4">Belongs to the prolyl-tRNA editing family. YbaK/EbsC subfamily.</text>
</comment>
<dbReference type="InterPro" id="IPR036754">
    <property type="entry name" value="YbaK/aa-tRNA-synt-asso_dom_sf"/>
</dbReference>
<sequence>MAAASTPAIRTLVQAGVEHRVHPYNHDPRTDSYGTEAVDALATELALDPGQIFKTLVLELSTGSLAVAVLPVPRTLSLKAAAAALGAPKATMADRVKAERSTGYVLGGISPLGQRKRLPTVVDASATRWDRVLCSAGRRGLEIELAPAELIRLTNAVTAPVAAG</sequence>
<organism evidence="6 7">
    <name type="scientific">Nocardia cyriacigeorgica</name>
    <dbReference type="NCBI Taxonomy" id="135487"/>
    <lineage>
        <taxon>Bacteria</taxon>
        <taxon>Bacillati</taxon>
        <taxon>Actinomycetota</taxon>
        <taxon>Actinomycetes</taxon>
        <taxon>Mycobacteriales</taxon>
        <taxon>Nocardiaceae</taxon>
        <taxon>Nocardia</taxon>
    </lineage>
</organism>
<dbReference type="InterPro" id="IPR007214">
    <property type="entry name" value="YbaK/aa-tRNA-synth-assoc-dom"/>
</dbReference>
<dbReference type="PIRSF" id="PIRSF006181">
    <property type="entry name" value="EbsC_YbaK"/>
    <property type="match status" value="1"/>
</dbReference>
<evidence type="ECO:0000313" key="7">
    <source>
        <dbReference type="Proteomes" id="UP000471166"/>
    </source>
</evidence>